<feature type="compositionally biased region" description="Basic and acidic residues" evidence="1">
    <location>
        <begin position="90"/>
        <end position="110"/>
    </location>
</feature>
<evidence type="ECO:0000256" key="1">
    <source>
        <dbReference type="SAM" id="MobiDB-lite"/>
    </source>
</evidence>
<organism evidence="2 3">
    <name type="scientific">Rubroshorea leprosula</name>
    <dbReference type="NCBI Taxonomy" id="152421"/>
    <lineage>
        <taxon>Eukaryota</taxon>
        <taxon>Viridiplantae</taxon>
        <taxon>Streptophyta</taxon>
        <taxon>Embryophyta</taxon>
        <taxon>Tracheophyta</taxon>
        <taxon>Spermatophyta</taxon>
        <taxon>Magnoliopsida</taxon>
        <taxon>eudicotyledons</taxon>
        <taxon>Gunneridae</taxon>
        <taxon>Pentapetalae</taxon>
        <taxon>rosids</taxon>
        <taxon>malvids</taxon>
        <taxon>Malvales</taxon>
        <taxon>Dipterocarpaceae</taxon>
        <taxon>Rubroshorea</taxon>
    </lineage>
</organism>
<evidence type="ECO:0000313" key="3">
    <source>
        <dbReference type="Proteomes" id="UP001054252"/>
    </source>
</evidence>
<dbReference type="EMBL" id="BPVZ01000383">
    <property type="protein sequence ID" value="GKV50636.1"/>
    <property type="molecule type" value="Genomic_DNA"/>
</dbReference>
<proteinExistence type="predicted"/>
<comment type="caution">
    <text evidence="2">The sequence shown here is derived from an EMBL/GenBank/DDBJ whole genome shotgun (WGS) entry which is preliminary data.</text>
</comment>
<accession>A0AAV5MPH0</accession>
<sequence>MIHGLHPLCGDVEVIGVAKILIQSSICYVYVEHGQLNVDEEVAIGVGKLLLHPEVLGNDTNDDELLVGNNKVRNLMGDMDSTDTLSHGRKTNDKGKEKATKACRQQKSERNGGVMASSSLKGIIIKELVDFEGFRLVDNSNIEYSDIEYGSSSTYIDSDDAESYYSDSIKDLNVKDNALRRASSSLHYDPNYDYPHFEVGMAFENAIQFKKAIVKYSIRKGCQPHWKKNEPGRQRIACDIKHGCFNNCNDIWNAFML</sequence>
<gene>
    <name evidence="2" type="ORF">SLEP1_g57337</name>
</gene>
<dbReference type="AlphaFoldDB" id="A0AAV5MPH0"/>
<feature type="region of interest" description="Disordered" evidence="1">
    <location>
        <begin position="78"/>
        <end position="114"/>
    </location>
</feature>
<keyword evidence="3" id="KW-1185">Reference proteome</keyword>
<reference evidence="2 3" key="1">
    <citation type="journal article" date="2021" name="Commun. Biol.">
        <title>The genome of Shorea leprosula (Dipterocarpaceae) highlights the ecological relevance of drought in aseasonal tropical rainforests.</title>
        <authorList>
            <person name="Ng K.K.S."/>
            <person name="Kobayashi M.J."/>
            <person name="Fawcett J.A."/>
            <person name="Hatakeyama M."/>
            <person name="Paape T."/>
            <person name="Ng C.H."/>
            <person name="Ang C.C."/>
            <person name="Tnah L.H."/>
            <person name="Lee C.T."/>
            <person name="Nishiyama T."/>
            <person name="Sese J."/>
            <person name="O'Brien M.J."/>
            <person name="Copetti D."/>
            <person name="Mohd Noor M.I."/>
            <person name="Ong R.C."/>
            <person name="Putra M."/>
            <person name="Sireger I.Z."/>
            <person name="Indrioko S."/>
            <person name="Kosugi Y."/>
            <person name="Izuno A."/>
            <person name="Isagi Y."/>
            <person name="Lee S.L."/>
            <person name="Shimizu K.K."/>
        </authorList>
    </citation>
    <scope>NUCLEOTIDE SEQUENCE [LARGE SCALE GENOMIC DNA]</scope>
    <source>
        <strain evidence="2">214</strain>
    </source>
</reference>
<protein>
    <submittedName>
        <fullName evidence="2">Uncharacterized protein</fullName>
    </submittedName>
</protein>
<dbReference type="Proteomes" id="UP001054252">
    <property type="component" value="Unassembled WGS sequence"/>
</dbReference>
<evidence type="ECO:0000313" key="2">
    <source>
        <dbReference type="EMBL" id="GKV50636.1"/>
    </source>
</evidence>
<name>A0AAV5MPH0_9ROSI</name>